<dbReference type="Gene3D" id="2.40.30.60">
    <property type="entry name" value="RimM"/>
    <property type="match status" value="1"/>
</dbReference>
<comment type="function">
    <text evidence="5">An accessory protein needed during the final step in the assembly of 30S ribosomal subunit, possibly for assembly of the head region. Essential for efficient processing of 16S rRNA. May be needed both before and after RbfA during the maturation of 16S rRNA. It has affinity for free ribosomal 30S subunits but not for 70S ribosomes.</text>
</comment>
<dbReference type="InterPro" id="IPR011961">
    <property type="entry name" value="RimM"/>
</dbReference>
<comment type="similarity">
    <text evidence="5">Belongs to the RimM family.</text>
</comment>
<reference evidence="8" key="2">
    <citation type="journal article" date="2021" name="PeerJ">
        <title>Extensive microbial diversity within the chicken gut microbiome revealed by metagenomics and culture.</title>
        <authorList>
            <person name="Gilroy R."/>
            <person name="Ravi A."/>
            <person name="Getino M."/>
            <person name="Pursley I."/>
            <person name="Horton D.L."/>
            <person name="Alikhan N.F."/>
            <person name="Baker D."/>
            <person name="Gharbi K."/>
            <person name="Hall N."/>
            <person name="Watson M."/>
            <person name="Adriaenssens E.M."/>
            <person name="Foster-Nyarko E."/>
            <person name="Jarju S."/>
            <person name="Secka A."/>
            <person name="Antonio M."/>
            <person name="Oren A."/>
            <person name="Chaudhuri R.R."/>
            <person name="La Ragione R."/>
            <person name="Hildebrand F."/>
            <person name="Pallen M.J."/>
        </authorList>
    </citation>
    <scope>NUCLEOTIDE SEQUENCE</scope>
    <source>
        <strain evidence="8">CHK181-108</strain>
    </source>
</reference>
<evidence type="ECO:0000256" key="1">
    <source>
        <dbReference type="ARBA" id="ARBA00022490"/>
    </source>
</evidence>
<evidence type="ECO:0000256" key="4">
    <source>
        <dbReference type="ARBA" id="ARBA00023186"/>
    </source>
</evidence>
<dbReference type="GO" id="GO:0005840">
    <property type="term" value="C:ribosome"/>
    <property type="evidence" value="ECO:0007669"/>
    <property type="project" value="InterPro"/>
</dbReference>
<evidence type="ECO:0000256" key="2">
    <source>
        <dbReference type="ARBA" id="ARBA00022517"/>
    </source>
</evidence>
<dbReference type="GO" id="GO:0042274">
    <property type="term" value="P:ribosomal small subunit biogenesis"/>
    <property type="evidence" value="ECO:0007669"/>
    <property type="project" value="UniProtKB-UniRule"/>
</dbReference>
<dbReference type="NCBIfam" id="TIGR02273">
    <property type="entry name" value="16S_RimM"/>
    <property type="match status" value="1"/>
</dbReference>
<dbReference type="SUPFAM" id="SSF50447">
    <property type="entry name" value="Translation proteins"/>
    <property type="match status" value="1"/>
</dbReference>
<evidence type="ECO:0000259" key="6">
    <source>
        <dbReference type="Pfam" id="PF01782"/>
    </source>
</evidence>
<protein>
    <recommendedName>
        <fullName evidence="5">Ribosome maturation factor RimM</fullName>
    </recommendedName>
</protein>
<keyword evidence="1 5" id="KW-0963">Cytoplasm</keyword>
<dbReference type="Proteomes" id="UP000824165">
    <property type="component" value="Unassembled WGS sequence"/>
</dbReference>
<dbReference type="GO" id="GO:0005737">
    <property type="term" value="C:cytoplasm"/>
    <property type="evidence" value="ECO:0007669"/>
    <property type="project" value="UniProtKB-SubCell"/>
</dbReference>
<dbReference type="Gene3D" id="2.30.30.240">
    <property type="entry name" value="PRC-barrel domain"/>
    <property type="match status" value="1"/>
</dbReference>
<keyword evidence="4 5" id="KW-0143">Chaperone</keyword>
<feature type="domain" description="Ribosome maturation factor RimM PRC barrel" evidence="7">
    <location>
        <begin position="100"/>
        <end position="165"/>
    </location>
</feature>
<dbReference type="InterPro" id="IPR011033">
    <property type="entry name" value="PRC_barrel-like_sf"/>
</dbReference>
<dbReference type="PANTHER" id="PTHR33692:SF1">
    <property type="entry name" value="RIBOSOME MATURATION FACTOR RIMM"/>
    <property type="match status" value="1"/>
</dbReference>
<name>A0A9D1H3H2_9FIRM</name>
<comment type="subunit">
    <text evidence="5">Binds ribosomal protein uS19.</text>
</comment>
<dbReference type="GO" id="GO:0043022">
    <property type="term" value="F:ribosome binding"/>
    <property type="evidence" value="ECO:0007669"/>
    <property type="project" value="InterPro"/>
</dbReference>
<dbReference type="AlphaFoldDB" id="A0A9D1H3H2"/>
<comment type="subcellular location">
    <subcellularLocation>
        <location evidence="5">Cytoplasm</location>
    </subcellularLocation>
</comment>
<proteinExistence type="inferred from homology"/>
<dbReference type="InterPro" id="IPR056792">
    <property type="entry name" value="PRC_RimM"/>
</dbReference>
<sequence>MEFLEVGKIINTHGLRGDVKVMPWTDTPEDFEDIPVVYIKRKDETEKLTVSKIKYQKNNLIVKFKEINDINEAEKYKGITLLADRDDLWELEEGVYYIADLIGLDVYDENGRIGVIADVLNTGANDIYDVKREGKKNLLLPVIDEVVKEVDLENGRVTVHVMEGLDE</sequence>
<evidence type="ECO:0000313" key="8">
    <source>
        <dbReference type="EMBL" id="HIT85670.1"/>
    </source>
</evidence>
<dbReference type="GO" id="GO:0006364">
    <property type="term" value="P:rRNA processing"/>
    <property type="evidence" value="ECO:0007669"/>
    <property type="project" value="UniProtKB-UniRule"/>
</dbReference>
<evidence type="ECO:0000259" key="7">
    <source>
        <dbReference type="Pfam" id="PF24986"/>
    </source>
</evidence>
<dbReference type="InterPro" id="IPR002676">
    <property type="entry name" value="RimM_N"/>
</dbReference>
<organism evidence="8 9">
    <name type="scientific">Candidatus Ornithomonoglobus intestinigallinarum</name>
    <dbReference type="NCBI Taxonomy" id="2840894"/>
    <lineage>
        <taxon>Bacteria</taxon>
        <taxon>Bacillati</taxon>
        <taxon>Bacillota</taxon>
        <taxon>Clostridia</taxon>
        <taxon>Candidatus Ornithomonoglobus</taxon>
    </lineage>
</organism>
<dbReference type="InterPro" id="IPR009000">
    <property type="entry name" value="Transl_B-barrel_sf"/>
</dbReference>
<accession>A0A9D1H3H2</accession>
<gene>
    <name evidence="5 8" type="primary">rimM</name>
    <name evidence="8" type="ORF">IAA60_07190</name>
</gene>
<keyword evidence="3 5" id="KW-0698">rRNA processing</keyword>
<evidence type="ECO:0000256" key="3">
    <source>
        <dbReference type="ARBA" id="ARBA00022552"/>
    </source>
</evidence>
<dbReference type="SUPFAM" id="SSF50346">
    <property type="entry name" value="PRC-barrel domain"/>
    <property type="match status" value="1"/>
</dbReference>
<dbReference type="Pfam" id="PF01782">
    <property type="entry name" value="RimM"/>
    <property type="match status" value="1"/>
</dbReference>
<dbReference type="Pfam" id="PF24986">
    <property type="entry name" value="PRC_RimM"/>
    <property type="match status" value="1"/>
</dbReference>
<comment type="caution">
    <text evidence="8">The sequence shown here is derived from an EMBL/GenBank/DDBJ whole genome shotgun (WGS) entry which is preliminary data.</text>
</comment>
<dbReference type="PANTHER" id="PTHR33692">
    <property type="entry name" value="RIBOSOME MATURATION FACTOR RIMM"/>
    <property type="match status" value="1"/>
</dbReference>
<dbReference type="EMBL" id="DVLU01000071">
    <property type="protein sequence ID" value="HIT85670.1"/>
    <property type="molecule type" value="Genomic_DNA"/>
</dbReference>
<evidence type="ECO:0000256" key="5">
    <source>
        <dbReference type="HAMAP-Rule" id="MF_00014"/>
    </source>
</evidence>
<reference evidence="8" key="1">
    <citation type="submission" date="2020-10" db="EMBL/GenBank/DDBJ databases">
        <authorList>
            <person name="Gilroy R."/>
        </authorList>
    </citation>
    <scope>NUCLEOTIDE SEQUENCE</scope>
    <source>
        <strain evidence="8">CHK181-108</strain>
    </source>
</reference>
<evidence type="ECO:0000313" key="9">
    <source>
        <dbReference type="Proteomes" id="UP000824165"/>
    </source>
</evidence>
<dbReference type="HAMAP" id="MF_00014">
    <property type="entry name" value="Ribosome_mat_RimM"/>
    <property type="match status" value="1"/>
</dbReference>
<comment type="domain">
    <text evidence="5">The PRC barrel domain binds ribosomal protein uS19.</text>
</comment>
<keyword evidence="2 5" id="KW-0690">Ribosome biogenesis</keyword>
<feature type="domain" description="RimM N-terminal" evidence="6">
    <location>
        <begin position="6"/>
        <end position="87"/>
    </location>
</feature>
<dbReference type="InterPro" id="IPR036976">
    <property type="entry name" value="RimM_N_sf"/>
</dbReference>